<accession>A0A147BM18</accession>
<dbReference type="EMBL" id="GEGO01003576">
    <property type="protein sequence ID" value="JAR91828.1"/>
    <property type="molecule type" value="Transcribed_RNA"/>
</dbReference>
<proteinExistence type="predicted"/>
<dbReference type="AlphaFoldDB" id="A0A147BM18"/>
<organism evidence="1">
    <name type="scientific">Ixodes ricinus</name>
    <name type="common">Common tick</name>
    <name type="synonym">Acarus ricinus</name>
    <dbReference type="NCBI Taxonomy" id="34613"/>
    <lineage>
        <taxon>Eukaryota</taxon>
        <taxon>Metazoa</taxon>
        <taxon>Ecdysozoa</taxon>
        <taxon>Arthropoda</taxon>
        <taxon>Chelicerata</taxon>
        <taxon>Arachnida</taxon>
        <taxon>Acari</taxon>
        <taxon>Parasitiformes</taxon>
        <taxon>Ixodida</taxon>
        <taxon>Ixodoidea</taxon>
        <taxon>Ixodidae</taxon>
        <taxon>Ixodinae</taxon>
        <taxon>Ixodes</taxon>
    </lineage>
</organism>
<reference evidence="1" key="1">
    <citation type="journal article" date="2018" name="PLoS Negl. Trop. Dis.">
        <title>Sialome diversity of ticks revealed by RNAseq of single tick salivary glands.</title>
        <authorList>
            <person name="Perner J."/>
            <person name="Kropackova S."/>
            <person name="Kopacek P."/>
            <person name="Ribeiro J.M."/>
        </authorList>
    </citation>
    <scope>NUCLEOTIDE SEQUENCE</scope>
    <source>
        <strain evidence="1">Siblings of single egg batch collected in Ceske Budejovice</strain>
        <tissue evidence="1">Salivary glands</tissue>
    </source>
</reference>
<sequence length="70" mass="7852">MSICMFFAIISQLTIYTLCYFMETISAIAHNQSSSFLFPLASAGVRYPIRCTKILNMASGIFTSLLNFLQ</sequence>
<name>A0A147BM18_IXORI</name>
<evidence type="ECO:0000313" key="1">
    <source>
        <dbReference type="EMBL" id="JAR91828.1"/>
    </source>
</evidence>
<protein>
    <submittedName>
        <fullName evidence="1">Putative secreted protein</fullName>
    </submittedName>
</protein>